<dbReference type="InterPro" id="IPR002138">
    <property type="entry name" value="Pept_C14_p10"/>
</dbReference>
<dbReference type="Pfam" id="PF00656">
    <property type="entry name" value="Peptidase_C14"/>
    <property type="match status" value="1"/>
</dbReference>
<dbReference type="InterPro" id="IPR033139">
    <property type="entry name" value="Caspase_cys_AS"/>
</dbReference>
<dbReference type="AlphaFoldDB" id="A0A9D3SN49"/>
<accession>A0A9D3SN49</accession>
<keyword evidence="4" id="KW-0788">Thiol protease</keyword>
<evidence type="ECO:0000256" key="4">
    <source>
        <dbReference type="ARBA" id="ARBA00022807"/>
    </source>
</evidence>
<dbReference type="InterPro" id="IPR015917">
    <property type="entry name" value="Pept_C14A"/>
</dbReference>
<dbReference type="EMBL" id="JAHKSW010000007">
    <property type="protein sequence ID" value="KAG7330262.1"/>
    <property type="molecule type" value="Genomic_DNA"/>
</dbReference>
<dbReference type="GO" id="GO:0097169">
    <property type="term" value="C:AIM2 inflammasome complex"/>
    <property type="evidence" value="ECO:0007669"/>
    <property type="project" value="TreeGrafter"/>
</dbReference>
<gene>
    <name evidence="9" type="ORF">KOW79_006484</name>
</gene>
<dbReference type="GO" id="GO:0006508">
    <property type="term" value="P:proteolysis"/>
    <property type="evidence" value="ECO:0007669"/>
    <property type="project" value="UniProtKB-KW"/>
</dbReference>
<feature type="domain" description="Caspase family p20" evidence="8">
    <location>
        <begin position="218"/>
        <end position="347"/>
    </location>
</feature>
<dbReference type="GO" id="GO:0050727">
    <property type="term" value="P:regulation of inflammatory response"/>
    <property type="evidence" value="ECO:0007669"/>
    <property type="project" value="TreeGrafter"/>
</dbReference>
<keyword evidence="2" id="KW-0645">Protease</keyword>
<dbReference type="OrthoDB" id="6097640at2759"/>
<dbReference type="Proteomes" id="UP000824219">
    <property type="component" value="Linkage Group LG07"/>
</dbReference>
<dbReference type="PANTHER" id="PTHR47901">
    <property type="entry name" value="CASPASE RECRUITMENT DOMAIN-CONTAINING PROTEIN 18"/>
    <property type="match status" value="1"/>
</dbReference>
<evidence type="ECO:0000256" key="3">
    <source>
        <dbReference type="ARBA" id="ARBA00022801"/>
    </source>
</evidence>
<evidence type="ECO:0000313" key="9">
    <source>
        <dbReference type="EMBL" id="KAG7330262.1"/>
    </source>
</evidence>
<keyword evidence="10" id="KW-1185">Reference proteome</keyword>
<organism evidence="9 10">
    <name type="scientific">Hemibagrus wyckioides</name>
    <dbReference type="NCBI Taxonomy" id="337641"/>
    <lineage>
        <taxon>Eukaryota</taxon>
        <taxon>Metazoa</taxon>
        <taxon>Chordata</taxon>
        <taxon>Craniata</taxon>
        <taxon>Vertebrata</taxon>
        <taxon>Euteleostomi</taxon>
        <taxon>Actinopterygii</taxon>
        <taxon>Neopterygii</taxon>
        <taxon>Teleostei</taxon>
        <taxon>Ostariophysi</taxon>
        <taxon>Siluriformes</taxon>
        <taxon>Bagridae</taxon>
        <taxon>Hemibagrus</taxon>
    </lineage>
</organism>
<reference evidence="9 10" key="1">
    <citation type="submission" date="2021-06" db="EMBL/GenBank/DDBJ databases">
        <title>Chromosome-level genome assembly of the red-tail catfish (Hemibagrus wyckioides).</title>
        <authorList>
            <person name="Shao F."/>
        </authorList>
    </citation>
    <scope>NUCLEOTIDE SEQUENCE [LARGE SCALE GENOMIC DNA]</scope>
    <source>
        <strain evidence="9">EC202008001</strain>
        <tissue evidence="9">Blood</tissue>
    </source>
</reference>
<dbReference type="Gene3D" id="3.40.50.1460">
    <property type="match status" value="1"/>
</dbReference>
<dbReference type="CDD" id="cd00032">
    <property type="entry name" value="CASc"/>
    <property type="match status" value="1"/>
</dbReference>
<dbReference type="PROSITE" id="PS50208">
    <property type="entry name" value="CASPASE_P20"/>
    <property type="match status" value="1"/>
</dbReference>
<dbReference type="PRINTS" id="PR00376">
    <property type="entry name" value="IL1BCENZYME"/>
</dbReference>
<evidence type="ECO:0000259" key="7">
    <source>
        <dbReference type="PROSITE" id="PS50207"/>
    </source>
</evidence>
<dbReference type="InterPro" id="IPR011600">
    <property type="entry name" value="Pept_C14_caspase"/>
</dbReference>
<dbReference type="PROSITE" id="PS50207">
    <property type="entry name" value="CASPASE_P10"/>
    <property type="match status" value="1"/>
</dbReference>
<dbReference type="InterPro" id="IPR029030">
    <property type="entry name" value="Caspase-like_dom_sf"/>
</dbReference>
<evidence type="ECO:0000313" key="10">
    <source>
        <dbReference type="Proteomes" id="UP000824219"/>
    </source>
</evidence>
<comment type="caution">
    <text evidence="9">The sequence shown here is derived from an EMBL/GenBank/DDBJ whole genome shotgun (WGS) entry which is preliminary data.</text>
</comment>
<proteinExistence type="inferred from homology"/>
<comment type="similarity">
    <text evidence="1 6">Belongs to the peptidase C14A family.</text>
</comment>
<dbReference type="Gene3D" id="3.30.70.1470">
    <property type="entry name" value="Caspase-like"/>
    <property type="match status" value="1"/>
</dbReference>
<dbReference type="InterPro" id="IPR002398">
    <property type="entry name" value="Pept_C14"/>
</dbReference>
<evidence type="ECO:0000256" key="2">
    <source>
        <dbReference type="ARBA" id="ARBA00022670"/>
    </source>
</evidence>
<keyword evidence="3" id="KW-0378">Hydrolase</keyword>
<dbReference type="SMART" id="SM00115">
    <property type="entry name" value="CASc"/>
    <property type="match status" value="1"/>
</dbReference>
<evidence type="ECO:0008006" key="11">
    <source>
        <dbReference type="Google" id="ProtNLM"/>
    </source>
</evidence>
<sequence length="439" mass="50114">MSTPKEEDRDSKDATPITIFQNLRISSGVKRGKSEVLPGQINALSCGHQMPSNYLISWCKYNLRQKKTELTCPRFDEYKKGICCTRFSYQDLCNAVPLTPSLKEFFEVTLGELAAAKFCEFKACPGCQSNVERADKMNLCVHCTVCTARQGYSYEFCWNCLRKWEGAVQFSVRCGHSDCNKSETSPKKDSIKLCQPAFKTQKQQTEQIYPTNEKSKDRKRLALIINNVEFRETDFNRLGAEKDEESIRTLLEALGYDVIVLNDLSAEGMEAAVRDFSQHSEHRYSDSTFIVIMSHGGPDGIYGINYDKNEEDVFPVDKIFHYLGSANCPGLTDKPKIILIQACRGDKDGHVWVCDSMRSKQGVKQHHTVSMRNTGSGSVFIQNLVKIFNEHCHKDDIVELFRKVAYWFEKAAKEEDFPYQMPSLDRTTLVKKFYLFPGL</sequence>
<evidence type="ECO:0000259" key="8">
    <source>
        <dbReference type="PROSITE" id="PS50208"/>
    </source>
</evidence>
<dbReference type="GO" id="GO:0004197">
    <property type="term" value="F:cysteine-type endopeptidase activity"/>
    <property type="evidence" value="ECO:0007669"/>
    <property type="project" value="InterPro"/>
</dbReference>
<keyword evidence="5" id="KW-0865">Zymogen</keyword>
<protein>
    <recommendedName>
        <fullName evidence="11">Caspase-1</fullName>
    </recommendedName>
</protein>
<dbReference type="GO" id="GO:0072557">
    <property type="term" value="C:IPAF inflammasome complex"/>
    <property type="evidence" value="ECO:0007669"/>
    <property type="project" value="TreeGrafter"/>
</dbReference>
<dbReference type="InterPro" id="IPR016129">
    <property type="entry name" value="Caspase_his_AS"/>
</dbReference>
<dbReference type="PROSITE" id="PS01122">
    <property type="entry name" value="CASPASE_CYS"/>
    <property type="match status" value="1"/>
</dbReference>
<evidence type="ECO:0000256" key="5">
    <source>
        <dbReference type="ARBA" id="ARBA00023145"/>
    </source>
</evidence>
<evidence type="ECO:0000256" key="6">
    <source>
        <dbReference type="RuleBase" id="RU003971"/>
    </source>
</evidence>
<dbReference type="InterPro" id="IPR001309">
    <property type="entry name" value="Pept_C14_p20"/>
</dbReference>
<dbReference type="SUPFAM" id="SSF52129">
    <property type="entry name" value="Caspase-like"/>
    <property type="match status" value="1"/>
</dbReference>
<dbReference type="PANTHER" id="PTHR47901:SF3">
    <property type="entry name" value="CASPASE-1"/>
    <property type="match status" value="1"/>
</dbReference>
<dbReference type="PROSITE" id="PS01121">
    <property type="entry name" value="CASPASE_HIS"/>
    <property type="match status" value="1"/>
</dbReference>
<name>A0A9D3SN49_9TELE</name>
<dbReference type="GO" id="GO:0072559">
    <property type="term" value="C:NLRP3 inflammasome complex"/>
    <property type="evidence" value="ECO:0007669"/>
    <property type="project" value="TreeGrafter"/>
</dbReference>
<feature type="domain" description="Caspase family p10" evidence="7">
    <location>
        <begin position="367"/>
        <end position="437"/>
    </location>
</feature>
<evidence type="ECO:0000256" key="1">
    <source>
        <dbReference type="ARBA" id="ARBA00010134"/>
    </source>
</evidence>